<dbReference type="Proteomes" id="UP001303236">
    <property type="component" value="Chromosome"/>
</dbReference>
<comment type="similarity">
    <text evidence="1">Belongs to the AfsR/DnrI/RedD regulatory family.</text>
</comment>
<dbReference type="Gene3D" id="1.25.40.10">
    <property type="entry name" value="Tetratricopeptide repeat domain"/>
    <property type="match status" value="2"/>
</dbReference>
<dbReference type="PROSITE" id="PS51755">
    <property type="entry name" value="OMPR_PHOB"/>
    <property type="match status" value="1"/>
</dbReference>
<protein>
    <submittedName>
        <fullName evidence="6">BTAD domain-containing putative transcriptional regulator</fullName>
    </submittedName>
</protein>
<dbReference type="PANTHER" id="PTHR47691">
    <property type="entry name" value="REGULATOR-RELATED"/>
    <property type="match status" value="1"/>
</dbReference>
<dbReference type="InterPro" id="IPR011990">
    <property type="entry name" value="TPR-like_helical_dom_sf"/>
</dbReference>
<dbReference type="Gene3D" id="1.10.10.10">
    <property type="entry name" value="Winged helix-like DNA-binding domain superfamily/Winged helix DNA-binding domain"/>
    <property type="match status" value="1"/>
</dbReference>
<dbReference type="InterPro" id="IPR036388">
    <property type="entry name" value="WH-like_DNA-bd_sf"/>
</dbReference>
<dbReference type="PANTHER" id="PTHR47691:SF3">
    <property type="entry name" value="HTH-TYPE TRANSCRIPTIONAL REGULATOR RV0890C-RELATED"/>
    <property type="match status" value="1"/>
</dbReference>
<dbReference type="Pfam" id="PF03704">
    <property type="entry name" value="BTAD"/>
    <property type="match status" value="1"/>
</dbReference>
<evidence type="ECO:0000313" key="6">
    <source>
        <dbReference type="EMBL" id="WNF27635.1"/>
    </source>
</evidence>
<evidence type="ECO:0000256" key="3">
    <source>
        <dbReference type="ARBA" id="ARBA00023125"/>
    </source>
</evidence>
<organism evidence="6 7">
    <name type="scientific">Streptomyces durocortorensis</name>
    <dbReference type="NCBI Taxonomy" id="2811104"/>
    <lineage>
        <taxon>Bacteria</taxon>
        <taxon>Bacillati</taxon>
        <taxon>Actinomycetota</taxon>
        <taxon>Actinomycetes</taxon>
        <taxon>Kitasatosporales</taxon>
        <taxon>Streptomycetaceae</taxon>
        <taxon>Streptomyces</taxon>
    </lineage>
</organism>
<evidence type="ECO:0000256" key="1">
    <source>
        <dbReference type="ARBA" id="ARBA00005820"/>
    </source>
</evidence>
<dbReference type="EMBL" id="CP134500">
    <property type="protein sequence ID" value="WNF27635.1"/>
    <property type="molecule type" value="Genomic_DNA"/>
</dbReference>
<sequence>MRFSVLGPLTVTTSTGAPVAVPEAKVRALLSVLLLDAGRAVPADRLVDALWGDRLPRNPAGALQTKVSRLRRALAEAEPGAEALVESRPPGYLLRAGAAEVDALGFTERTARAYATGEPRAKAELLTEALALWQGDAFADAGDGEAVRVAAERLEEQRLTAVEALAEARMSLGEHDVVADELGELTAAHPLRERLRAAHIRALYGAGRQSEALAAYTELRDLLTEELGVDPGPELVALHRSVLRHDVSLAPAQPPQPAPRHPAPLPEPLTELIGRADAVTALTELLGRERLVTLTGPGGVGKTRLAEEVGRRMAGASPDGVRMVPLAAAGEVEEQIAAALGLREDAGASLEDALRSRRSLLLLDNCEHVVDAAAGTVRRILAAAPGLRILATSREPLGLAAESVWVVPPLSQTDAESLFARRAAASAPGFTAAGENASAVAEICRRLDRLPLALELAATRVRALGVRGLATRLDDRFRLLAGGRRDVPDRHRTLRAVIDWSWELLDEQERTVLRRLAVFADGCTLEAVEAVCGADLDAMEPLIRLVDRSLLTVTDGPSGDPRYRLPESVAAYARERLAEAGEATGHEKLHHAYCTALLERAAQELHGPGQRAWLERLDQESANLRAALARSVERGDTEGALRLALAATWYWFLRGRWSEARRALGAALGGPVAPGDAGADPGARAALWQEGFAVLAGERGTPGLNGVPGPEGTPGLGGTPHPGSTPTLGAWPSASPQLARPTWFLAHAALSAGEDLPRSEALVNRALTGARAAGDAWGAAAGLVTRSTAALFRGDLAGARRDATESHATFRELGDGWGQLQSGYVLAALASITGDYDRAGELHRSGLARAQHLDLWPDAADRLTGLGRVALLTGDFAEAAALHERAVALSAEHGYAAGEVHAEIGLALGARRTGDADLAEKLLHKTLAWHRAVSFDPGPALLLAELGFLAEQRGDAEAALSLHHQGFAVARESGDPRAVALAQEGLAGAHALAGDPVRAARLLGAAHRARAAAGAPLPEAERGDVDRVGAAVRAALGAEEFTREFLADTDDFPAGGGS</sequence>
<dbReference type="SMART" id="SM00862">
    <property type="entry name" value="Trans_reg_C"/>
    <property type="match status" value="1"/>
</dbReference>
<dbReference type="Gene3D" id="3.40.50.300">
    <property type="entry name" value="P-loop containing nucleotide triphosphate hydrolases"/>
    <property type="match status" value="1"/>
</dbReference>
<dbReference type="SUPFAM" id="SSF48452">
    <property type="entry name" value="TPR-like"/>
    <property type="match status" value="2"/>
</dbReference>
<dbReference type="InterPro" id="IPR001867">
    <property type="entry name" value="OmpR/PhoB-type_DNA-bd"/>
</dbReference>
<feature type="DNA-binding region" description="OmpR/PhoB-type" evidence="4">
    <location>
        <begin position="1"/>
        <end position="96"/>
    </location>
</feature>
<dbReference type="Pfam" id="PF25872">
    <property type="entry name" value="HTH_77"/>
    <property type="match status" value="1"/>
</dbReference>
<evidence type="ECO:0000256" key="2">
    <source>
        <dbReference type="ARBA" id="ARBA00023012"/>
    </source>
</evidence>
<dbReference type="SUPFAM" id="SSF46894">
    <property type="entry name" value="C-terminal effector domain of the bipartite response regulators"/>
    <property type="match status" value="1"/>
</dbReference>
<gene>
    <name evidence="6" type="ORF">RI138_12770</name>
</gene>
<keyword evidence="3 4" id="KW-0238">DNA-binding</keyword>
<evidence type="ECO:0000256" key="4">
    <source>
        <dbReference type="PROSITE-ProRule" id="PRU01091"/>
    </source>
</evidence>
<feature type="domain" description="OmpR/PhoB-type" evidence="5">
    <location>
        <begin position="1"/>
        <end position="96"/>
    </location>
</feature>
<dbReference type="SUPFAM" id="SSF52540">
    <property type="entry name" value="P-loop containing nucleoside triphosphate hydrolases"/>
    <property type="match status" value="1"/>
</dbReference>
<evidence type="ECO:0000313" key="7">
    <source>
        <dbReference type="Proteomes" id="UP001303236"/>
    </source>
</evidence>
<dbReference type="CDD" id="cd15831">
    <property type="entry name" value="BTAD"/>
    <property type="match status" value="1"/>
</dbReference>
<dbReference type="PRINTS" id="PR00364">
    <property type="entry name" value="DISEASERSIST"/>
</dbReference>
<dbReference type="InterPro" id="IPR005158">
    <property type="entry name" value="BTAD"/>
</dbReference>
<name>A0ABY9VUM7_9ACTN</name>
<evidence type="ECO:0000259" key="5">
    <source>
        <dbReference type="PROSITE" id="PS51755"/>
    </source>
</evidence>
<dbReference type="Pfam" id="PF00486">
    <property type="entry name" value="Trans_reg_C"/>
    <property type="match status" value="1"/>
</dbReference>
<keyword evidence="7" id="KW-1185">Reference proteome</keyword>
<dbReference type="InterPro" id="IPR016032">
    <property type="entry name" value="Sig_transdc_resp-reg_C-effctor"/>
</dbReference>
<proteinExistence type="inferred from homology"/>
<accession>A0ABY9VUM7</accession>
<reference evidence="6 7" key="1">
    <citation type="submission" date="2023-09" db="EMBL/GenBank/DDBJ databases">
        <title>Genome completion map analysis of the actinomycetes C11-1.</title>
        <authorList>
            <person name="Qin P."/>
            <person name="Guan P."/>
        </authorList>
    </citation>
    <scope>NUCLEOTIDE SEQUENCE [LARGE SCALE GENOMIC DNA]</scope>
    <source>
        <strain evidence="6 7">C11-1</strain>
    </source>
</reference>
<keyword evidence="2" id="KW-0902">Two-component regulatory system</keyword>
<dbReference type="InterPro" id="IPR058852">
    <property type="entry name" value="HTH_77"/>
</dbReference>
<dbReference type="SMART" id="SM01043">
    <property type="entry name" value="BTAD"/>
    <property type="match status" value="1"/>
</dbReference>
<dbReference type="InterPro" id="IPR027417">
    <property type="entry name" value="P-loop_NTPase"/>
</dbReference>